<reference evidence="4" key="1">
    <citation type="submission" date="2021-08" db="EMBL/GenBank/DDBJ databases">
        <title>WGS assembly of Ceratopteris richardii.</title>
        <authorList>
            <person name="Marchant D.B."/>
            <person name="Chen G."/>
            <person name="Jenkins J."/>
            <person name="Shu S."/>
            <person name="Leebens-Mack J."/>
            <person name="Grimwood J."/>
            <person name="Schmutz J."/>
            <person name="Soltis P."/>
            <person name="Soltis D."/>
            <person name="Chen Z.-H."/>
        </authorList>
    </citation>
    <scope>NUCLEOTIDE SEQUENCE</scope>
    <source>
        <strain evidence="4">Whitten #5841</strain>
        <tissue evidence="4">Leaf</tissue>
    </source>
</reference>
<feature type="coiled-coil region" evidence="2">
    <location>
        <begin position="281"/>
        <end position="350"/>
    </location>
</feature>
<evidence type="ECO:0000313" key="4">
    <source>
        <dbReference type="EMBL" id="KAH7442526.1"/>
    </source>
</evidence>
<dbReference type="AlphaFoldDB" id="A0A8T2V956"/>
<dbReference type="OrthoDB" id="1933125at2759"/>
<gene>
    <name evidence="4" type="ORF">KP509_03G092400</name>
</gene>
<feature type="region of interest" description="Disordered" evidence="3">
    <location>
        <begin position="432"/>
        <end position="481"/>
    </location>
</feature>
<protein>
    <submittedName>
        <fullName evidence="4">Uncharacterized protein</fullName>
    </submittedName>
</protein>
<proteinExistence type="inferred from homology"/>
<dbReference type="OMA" id="CRCATMA"/>
<accession>A0A8T2V956</accession>
<keyword evidence="5" id="KW-1185">Reference proteome</keyword>
<dbReference type="PANTHER" id="PTHR32054">
    <property type="entry name" value="HEAVY CHAIN, PUTATIVE, EXPRESSED-RELATED-RELATED"/>
    <property type="match status" value="1"/>
</dbReference>
<dbReference type="GO" id="GO:0005829">
    <property type="term" value="C:cytosol"/>
    <property type="evidence" value="ECO:0007669"/>
    <property type="project" value="TreeGrafter"/>
</dbReference>
<evidence type="ECO:0000256" key="2">
    <source>
        <dbReference type="SAM" id="Coils"/>
    </source>
</evidence>
<evidence type="ECO:0000256" key="1">
    <source>
        <dbReference type="ARBA" id="ARBA00005485"/>
    </source>
</evidence>
<comment type="similarity">
    <text evidence="1">Belongs to the WEB family.</text>
</comment>
<evidence type="ECO:0000313" key="5">
    <source>
        <dbReference type="Proteomes" id="UP000825935"/>
    </source>
</evidence>
<name>A0A8T2V956_CERRI</name>
<sequence>MLCFHCSCRCATMADITSTLPPEQRPTMASVDTSLPYKNVQAAVRMFAEKSACQSNKKQYDERKERVNVSSELSVMRKAIEQMHSVSGNHSPEDSFPDLVTELKVTEQKYASVLEELNEMKARMNRLEQELSIALQEKENAQRKAEDALVVAEVNAKRAEELSKEISGTKESLLLVKMACVETNKDREALWAARKVESETSGPSLGSPNRFDEPHQKIQATRMETATNNSRMVRHYILLAREALGRIDNVKGGCRISLVDASTAIELERVKSELSKALDTCVETEATLEDFQSKLDLAKQDLDTTRSELDVIRIELAKTKDREASASLEMLSLKSELEKVNNELKSAVSLNAAFMGLSQKLQKESTQEEEDLTCKFSDDAKAELHALLKQEAEALRKAELCRKTLQDPFLEEKKEILDTLYEDNSMMALQESSLNLPPDSHEQRPTPFSSEMRNSYKEDHRKKKHSLLSFSGLLSRSKRKS</sequence>
<dbReference type="PANTHER" id="PTHR32054:SF31">
    <property type="entry name" value="PROTEIN WEAK CHLOROPLAST MOVEMENT UNDER BLUE LIGHT 1"/>
    <property type="match status" value="1"/>
</dbReference>
<dbReference type="GO" id="GO:0009904">
    <property type="term" value="P:chloroplast accumulation movement"/>
    <property type="evidence" value="ECO:0007669"/>
    <property type="project" value="TreeGrafter"/>
</dbReference>
<dbReference type="EMBL" id="CM035408">
    <property type="protein sequence ID" value="KAH7442526.1"/>
    <property type="molecule type" value="Genomic_DNA"/>
</dbReference>
<comment type="caution">
    <text evidence="4">The sequence shown here is derived from an EMBL/GenBank/DDBJ whole genome shotgun (WGS) entry which is preliminary data.</text>
</comment>
<dbReference type="Proteomes" id="UP000825935">
    <property type="component" value="Chromosome 3"/>
</dbReference>
<dbReference type="GO" id="GO:0009903">
    <property type="term" value="P:chloroplast avoidance movement"/>
    <property type="evidence" value="ECO:0007669"/>
    <property type="project" value="TreeGrafter"/>
</dbReference>
<organism evidence="4 5">
    <name type="scientific">Ceratopteris richardii</name>
    <name type="common">Triangle waterfern</name>
    <dbReference type="NCBI Taxonomy" id="49495"/>
    <lineage>
        <taxon>Eukaryota</taxon>
        <taxon>Viridiplantae</taxon>
        <taxon>Streptophyta</taxon>
        <taxon>Embryophyta</taxon>
        <taxon>Tracheophyta</taxon>
        <taxon>Polypodiopsida</taxon>
        <taxon>Polypodiidae</taxon>
        <taxon>Polypodiales</taxon>
        <taxon>Pteridineae</taxon>
        <taxon>Pteridaceae</taxon>
        <taxon>Parkerioideae</taxon>
        <taxon>Ceratopteris</taxon>
    </lineage>
</organism>
<feature type="coiled-coil region" evidence="2">
    <location>
        <begin position="103"/>
        <end position="162"/>
    </location>
</feature>
<keyword evidence="2" id="KW-0175">Coiled coil</keyword>
<evidence type="ECO:0000256" key="3">
    <source>
        <dbReference type="SAM" id="MobiDB-lite"/>
    </source>
</evidence>